<dbReference type="GO" id="GO:0034039">
    <property type="term" value="F:8-oxo-7,8-dihydroguanine DNA N-glycosylase activity"/>
    <property type="evidence" value="ECO:0007669"/>
    <property type="project" value="TreeGrafter"/>
</dbReference>
<evidence type="ECO:0000256" key="18">
    <source>
        <dbReference type="ARBA" id="ARBA00030638"/>
    </source>
</evidence>
<feature type="domain" description="FPG-type" evidence="21">
    <location>
        <begin position="238"/>
        <end position="272"/>
    </location>
</feature>
<dbReference type="EC" id="4.2.99.18" evidence="6"/>
<dbReference type="SUPFAM" id="SSF57716">
    <property type="entry name" value="Glucocorticoid receptor-like (DNA-binding domain)"/>
    <property type="match status" value="1"/>
</dbReference>
<keyword evidence="14" id="KW-0234">DNA repair</keyword>
<dbReference type="SMART" id="SM00898">
    <property type="entry name" value="Fapy_DNA_glyco"/>
    <property type="match status" value="1"/>
</dbReference>
<keyword evidence="16" id="KW-0511">Multifunctional enzyme</keyword>
<keyword evidence="13" id="KW-0238">DNA-binding</keyword>
<reference evidence="23 24" key="1">
    <citation type="submission" date="2020-01" db="EMBL/GenBank/DDBJ databases">
        <title>Whole-genome sequence of Heliobacterium undosum DSM 13378.</title>
        <authorList>
            <person name="Kyndt J.A."/>
            <person name="Meyer T.E."/>
        </authorList>
    </citation>
    <scope>NUCLEOTIDE SEQUENCE [LARGE SCALE GENOMIC DNA]</scope>
    <source>
        <strain evidence="23 24">DSM 13378</strain>
    </source>
</reference>
<dbReference type="Pfam" id="PF06827">
    <property type="entry name" value="zf-FPG_IleRS"/>
    <property type="match status" value="1"/>
</dbReference>
<evidence type="ECO:0000256" key="3">
    <source>
        <dbReference type="ARBA" id="ARBA00009409"/>
    </source>
</evidence>
<dbReference type="InterPro" id="IPR015886">
    <property type="entry name" value="H2TH_FPG"/>
</dbReference>
<evidence type="ECO:0000256" key="8">
    <source>
        <dbReference type="ARBA" id="ARBA00022723"/>
    </source>
</evidence>
<keyword evidence="8" id="KW-0479">Metal-binding</keyword>
<dbReference type="InterPro" id="IPR010979">
    <property type="entry name" value="Ribosomal_uS13-like_H2TH"/>
</dbReference>
<evidence type="ECO:0000256" key="11">
    <source>
        <dbReference type="ARBA" id="ARBA00022801"/>
    </source>
</evidence>
<comment type="catalytic activity">
    <reaction evidence="19">
        <text>2'-deoxyribonucleotide-(2'-deoxyribose 5'-phosphate)-2'-deoxyribonucleotide-DNA = a 3'-end 2'-deoxyribonucleotide-(2,3-dehydro-2,3-deoxyribose 5'-phosphate)-DNA + a 5'-end 5'-phospho-2'-deoxyribonucleoside-DNA + H(+)</text>
        <dbReference type="Rhea" id="RHEA:66592"/>
        <dbReference type="Rhea" id="RHEA-COMP:13180"/>
        <dbReference type="Rhea" id="RHEA-COMP:16897"/>
        <dbReference type="Rhea" id="RHEA-COMP:17067"/>
        <dbReference type="ChEBI" id="CHEBI:15378"/>
        <dbReference type="ChEBI" id="CHEBI:136412"/>
        <dbReference type="ChEBI" id="CHEBI:157695"/>
        <dbReference type="ChEBI" id="CHEBI:167181"/>
        <dbReference type="EC" id="4.2.99.18"/>
    </reaction>
</comment>
<dbReference type="PROSITE" id="PS01242">
    <property type="entry name" value="ZF_FPG_1"/>
    <property type="match status" value="1"/>
</dbReference>
<keyword evidence="10 20" id="KW-0863">Zinc-finger</keyword>
<dbReference type="PANTHER" id="PTHR22993">
    <property type="entry name" value="FORMAMIDOPYRIMIDINE-DNA GLYCOSYLASE"/>
    <property type="match status" value="1"/>
</dbReference>
<dbReference type="OrthoDB" id="9800855at2"/>
<dbReference type="AlphaFoldDB" id="A0A845L6H5"/>
<dbReference type="Pfam" id="PF01149">
    <property type="entry name" value="Fapy_DNA_glyco"/>
    <property type="match status" value="1"/>
</dbReference>
<dbReference type="GO" id="GO:0008270">
    <property type="term" value="F:zinc ion binding"/>
    <property type="evidence" value="ECO:0007669"/>
    <property type="project" value="UniProtKB-KW"/>
</dbReference>
<dbReference type="SUPFAM" id="SSF46946">
    <property type="entry name" value="S13-like H2TH domain"/>
    <property type="match status" value="1"/>
</dbReference>
<dbReference type="InterPro" id="IPR035937">
    <property type="entry name" value="FPG_N"/>
</dbReference>
<evidence type="ECO:0000256" key="2">
    <source>
        <dbReference type="ARBA" id="ARBA00001947"/>
    </source>
</evidence>
<gene>
    <name evidence="23" type="primary">mutM</name>
    <name evidence="23" type="ORF">GTO91_11995</name>
</gene>
<evidence type="ECO:0000259" key="21">
    <source>
        <dbReference type="PROSITE" id="PS51066"/>
    </source>
</evidence>
<evidence type="ECO:0000256" key="16">
    <source>
        <dbReference type="ARBA" id="ARBA00023268"/>
    </source>
</evidence>
<dbReference type="SUPFAM" id="SSF81624">
    <property type="entry name" value="N-terminal domain of MutM-like DNA repair proteins"/>
    <property type="match status" value="1"/>
</dbReference>
<dbReference type="GO" id="GO:0003690">
    <property type="term" value="F:double-stranded DNA binding"/>
    <property type="evidence" value="ECO:0007669"/>
    <property type="project" value="UniProtKB-ARBA"/>
</dbReference>
<evidence type="ECO:0000256" key="4">
    <source>
        <dbReference type="ARBA" id="ARBA00011245"/>
    </source>
</evidence>
<evidence type="ECO:0000256" key="20">
    <source>
        <dbReference type="PROSITE-ProRule" id="PRU00391"/>
    </source>
</evidence>
<dbReference type="Pfam" id="PF06831">
    <property type="entry name" value="H2TH"/>
    <property type="match status" value="1"/>
</dbReference>
<dbReference type="Proteomes" id="UP000463470">
    <property type="component" value="Unassembled WGS sequence"/>
</dbReference>
<evidence type="ECO:0000256" key="10">
    <source>
        <dbReference type="ARBA" id="ARBA00022771"/>
    </source>
</evidence>
<dbReference type="InterPro" id="IPR012319">
    <property type="entry name" value="FPG_cat"/>
</dbReference>
<name>A0A845L6H5_9FIRM</name>
<dbReference type="EMBL" id="WXEY01000013">
    <property type="protein sequence ID" value="MZP30434.1"/>
    <property type="molecule type" value="Genomic_DNA"/>
</dbReference>
<comment type="similarity">
    <text evidence="3">Belongs to the FPG family.</text>
</comment>
<dbReference type="InterPro" id="IPR015887">
    <property type="entry name" value="DNA_glyclase_Znf_dom_DNA_BS"/>
</dbReference>
<keyword evidence="11 23" id="KW-0378">Hydrolase</keyword>
<evidence type="ECO:0000256" key="6">
    <source>
        <dbReference type="ARBA" id="ARBA00012720"/>
    </source>
</evidence>
<dbReference type="InterPro" id="IPR010663">
    <property type="entry name" value="Znf_FPG/IleRS"/>
</dbReference>
<evidence type="ECO:0000256" key="5">
    <source>
        <dbReference type="ARBA" id="ARBA00012024"/>
    </source>
</evidence>
<protein>
    <recommendedName>
        <fullName evidence="7">Formamidopyrimidine-DNA glycosylase</fullName>
        <ecNumber evidence="5">3.2.2.23</ecNumber>
        <ecNumber evidence="6">4.2.99.18</ecNumber>
    </recommendedName>
    <alternativeName>
        <fullName evidence="18">DNA-(apurinic or apyrimidinic site) lyase MutM</fullName>
    </alternativeName>
</protein>
<comment type="subunit">
    <text evidence="4">Monomer.</text>
</comment>
<keyword evidence="12" id="KW-0862">Zinc</keyword>
<evidence type="ECO:0000259" key="22">
    <source>
        <dbReference type="PROSITE" id="PS51068"/>
    </source>
</evidence>
<dbReference type="PROSITE" id="PS51066">
    <property type="entry name" value="ZF_FPG_2"/>
    <property type="match status" value="1"/>
</dbReference>
<dbReference type="EC" id="3.2.2.23" evidence="5"/>
<evidence type="ECO:0000256" key="9">
    <source>
        <dbReference type="ARBA" id="ARBA00022763"/>
    </source>
</evidence>
<keyword evidence="9" id="KW-0227">DNA damage</keyword>
<evidence type="ECO:0000313" key="24">
    <source>
        <dbReference type="Proteomes" id="UP000463470"/>
    </source>
</evidence>
<dbReference type="NCBIfam" id="TIGR00577">
    <property type="entry name" value="fpg"/>
    <property type="match status" value="1"/>
</dbReference>
<evidence type="ECO:0000256" key="12">
    <source>
        <dbReference type="ARBA" id="ARBA00022833"/>
    </source>
</evidence>
<evidence type="ECO:0000256" key="17">
    <source>
        <dbReference type="ARBA" id="ARBA00023295"/>
    </source>
</evidence>
<dbReference type="GO" id="GO:0003684">
    <property type="term" value="F:damaged DNA binding"/>
    <property type="evidence" value="ECO:0007669"/>
    <property type="project" value="InterPro"/>
</dbReference>
<evidence type="ECO:0000313" key="23">
    <source>
        <dbReference type="EMBL" id="MZP30434.1"/>
    </source>
</evidence>
<evidence type="ECO:0000256" key="14">
    <source>
        <dbReference type="ARBA" id="ARBA00023204"/>
    </source>
</evidence>
<evidence type="ECO:0000256" key="1">
    <source>
        <dbReference type="ARBA" id="ARBA00001668"/>
    </source>
</evidence>
<comment type="cofactor">
    <cofactor evidence="2">
        <name>Zn(2+)</name>
        <dbReference type="ChEBI" id="CHEBI:29105"/>
    </cofactor>
</comment>
<organism evidence="23 24">
    <name type="scientific">Heliomicrobium undosum</name>
    <dbReference type="NCBI Taxonomy" id="121734"/>
    <lineage>
        <taxon>Bacteria</taxon>
        <taxon>Bacillati</taxon>
        <taxon>Bacillota</taxon>
        <taxon>Clostridia</taxon>
        <taxon>Eubacteriales</taxon>
        <taxon>Heliobacteriaceae</taxon>
        <taxon>Heliomicrobium</taxon>
    </lineage>
</organism>
<feature type="domain" description="Formamidopyrimidine-DNA glycosylase catalytic" evidence="22">
    <location>
        <begin position="2"/>
        <end position="106"/>
    </location>
</feature>
<keyword evidence="15 23" id="KW-0456">Lyase</keyword>
<dbReference type="Gene3D" id="3.20.190.10">
    <property type="entry name" value="MutM-like, N-terminal"/>
    <property type="match status" value="1"/>
</dbReference>
<dbReference type="InterPro" id="IPR000214">
    <property type="entry name" value="Znf_DNA_glyclase/AP_lyase"/>
</dbReference>
<comment type="catalytic activity">
    <reaction evidence="1">
        <text>Hydrolysis of DNA containing ring-opened 7-methylguanine residues, releasing 2,6-diamino-4-hydroxy-5-(N-methyl)formamidopyrimidine.</text>
        <dbReference type="EC" id="3.2.2.23"/>
    </reaction>
</comment>
<dbReference type="GO" id="GO:0006284">
    <property type="term" value="P:base-excision repair"/>
    <property type="evidence" value="ECO:0007669"/>
    <property type="project" value="InterPro"/>
</dbReference>
<dbReference type="Gene3D" id="1.10.8.50">
    <property type="match status" value="1"/>
</dbReference>
<evidence type="ECO:0000256" key="7">
    <source>
        <dbReference type="ARBA" id="ARBA00016240"/>
    </source>
</evidence>
<sequence>MPELPEIETVRRHLEKQVVGKAIQDVAVGRPKTLNVAPDAFAQALTGRSFQGAERRGKVIRLRLPGGLSLLFHFMIDGYLRFFSPDEAAPEGANVTLRFDTGETLAFYRMHLGYVQLFADAEVEGNPDYAGLGQDPLDSSFDLEAWMRLLSARRGMIKPLLMDQKVIAGIGNVYSNEALFCSRILPARKLPTLSDTEKERLYHCLRTILAESVRLGGVSEDPFQTGDTFTGGYTSRLQVYDRAGQPCFSCSGLIETDRVGGRNAFFCPRCQR</sequence>
<dbReference type="GO" id="GO:0140078">
    <property type="term" value="F:class I DNA-(apurinic or apyrimidinic site) endonuclease activity"/>
    <property type="evidence" value="ECO:0007669"/>
    <property type="project" value="UniProtKB-EC"/>
</dbReference>
<evidence type="ECO:0000256" key="19">
    <source>
        <dbReference type="ARBA" id="ARBA00044632"/>
    </source>
</evidence>
<evidence type="ECO:0000256" key="15">
    <source>
        <dbReference type="ARBA" id="ARBA00023239"/>
    </source>
</evidence>
<dbReference type="RefSeq" id="WP_161258955.1">
    <property type="nucleotide sequence ID" value="NZ_WXEY01000013.1"/>
</dbReference>
<comment type="caution">
    <text evidence="23">The sequence shown here is derived from an EMBL/GenBank/DDBJ whole genome shotgun (WGS) entry which is preliminary data.</text>
</comment>
<dbReference type="InterPro" id="IPR020629">
    <property type="entry name" value="FPG_Glyclase"/>
</dbReference>
<evidence type="ECO:0000256" key="13">
    <source>
        <dbReference type="ARBA" id="ARBA00023125"/>
    </source>
</evidence>
<dbReference type="NCBIfam" id="NF002211">
    <property type="entry name" value="PRK01103.1"/>
    <property type="match status" value="1"/>
</dbReference>
<proteinExistence type="inferred from homology"/>
<dbReference type="PROSITE" id="PS51068">
    <property type="entry name" value="FPG_CAT"/>
    <property type="match status" value="1"/>
</dbReference>
<keyword evidence="24" id="KW-1185">Reference proteome</keyword>
<dbReference type="SMART" id="SM01232">
    <property type="entry name" value="H2TH"/>
    <property type="match status" value="1"/>
</dbReference>
<dbReference type="FunFam" id="1.10.8.50:FF:000003">
    <property type="entry name" value="Formamidopyrimidine-DNA glycosylase"/>
    <property type="match status" value="1"/>
</dbReference>
<dbReference type="PANTHER" id="PTHR22993:SF9">
    <property type="entry name" value="FORMAMIDOPYRIMIDINE-DNA GLYCOSYLASE"/>
    <property type="match status" value="1"/>
</dbReference>
<keyword evidence="17 23" id="KW-0326">Glycosidase</keyword>
<accession>A0A845L6H5</accession>